<dbReference type="InterPro" id="IPR008551">
    <property type="entry name" value="TANGO2"/>
</dbReference>
<evidence type="ECO:0000313" key="1">
    <source>
        <dbReference type="EMBL" id="MBB5719614.1"/>
    </source>
</evidence>
<name>A0A840Z1K0_9SPHN</name>
<dbReference type="AlphaFoldDB" id="A0A840Z1K0"/>
<dbReference type="EMBL" id="JACIJI010000005">
    <property type="protein sequence ID" value="MBB5719614.1"/>
    <property type="molecule type" value="Genomic_DNA"/>
</dbReference>
<dbReference type="PANTHER" id="PTHR17985">
    <property type="entry name" value="SER/THR-RICH PROTEIN T10 IN DGCR REGION"/>
    <property type="match status" value="1"/>
</dbReference>
<evidence type="ECO:0000313" key="2">
    <source>
        <dbReference type="Proteomes" id="UP000554342"/>
    </source>
</evidence>
<proteinExistence type="predicted"/>
<dbReference type="PANTHER" id="PTHR17985:SF8">
    <property type="entry name" value="TRANSPORT AND GOLGI ORGANIZATION PROTEIN 2 HOMOLOG"/>
    <property type="match status" value="1"/>
</dbReference>
<reference evidence="1 2" key="1">
    <citation type="submission" date="2020-08" db="EMBL/GenBank/DDBJ databases">
        <title>Genomic Encyclopedia of Type Strains, Phase IV (KMG-IV): sequencing the most valuable type-strain genomes for metagenomic binning, comparative biology and taxonomic classification.</title>
        <authorList>
            <person name="Goeker M."/>
        </authorList>
    </citation>
    <scope>NUCLEOTIDE SEQUENCE [LARGE SCALE GENOMIC DNA]</scope>
    <source>
        <strain evidence="1 2">DSM 27203</strain>
    </source>
</reference>
<dbReference type="Proteomes" id="UP000554342">
    <property type="component" value="Unassembled WGS sequence"/>
</dbReference>
<comment type="caution">
    <text evidence="1">The sequence shown here is derived from an EMBL/GenBank/DDBJ whole genome shotgun (WGS) entry which is preliminary data.</text>
</comment>
<organism evidence="1 2">
    <name type="scientific">Stakelama sediminis</name>
    <dbReference type="NCBI Taxonomy" id="463200"/>
    <lineage>
        <taxon>Bacteria</taxon>
        <taxon>Pseudomonadati</taxon>
        <taxon>Pseudomonadota</taxon>
        <taxon>Alphaproteobacteria</taxon>
        <taxon>Sphingomonadales</taxon>
        <taxon>Sphingomonadaceae</taxon>
        <taxon>Stakelama</taxon>
    </lineage>
</organism>
<protein>
    <submittedName>
        <fullName evidence="1">Uncharacterized protein with NRDE domain</fullName>
    </submittedName>
</protein>
<sequence length="240" mass="25748">MLAIAWRVDPRWRLVAAGNRDELHARPALPLARWEDVPGLIAGGDAVGGGTWLGVQEAGRFAVVTNVRNPQGPDPAKRSRGGLVTDALTQGMDALGAVEAYNPFNLIVVDGATAMLLSNRPEPVRHMLEPGVHGLSNGLHDAPWPKTRAVERAVADWIDAGDESVEPLFAALRDERAFGASDGDALEPVNSPVFMRNARYGTRCSTVVTVDADGNGAITERRFDAGGEETGETCIRFCWQ</sequence>
<gene>
    <name evidence="1" type="ORF">FHR23_002562</name>
</gene>
<dbReference type="Pfam" id="PF05742">
    <property type="entry name" value="TANGO2"/>
    <property type="match status" value="1"/>
</dbReference>
<keyword evidence="2" id="KW-1185">Reference proteome</keyword>
<accession>A0A840Z1K0</accession>